<evidence type="ECO:0000313" key="2">
    <source>
        <dbReference type="Proteomes" id="UP000186736"/>
    </source>
</evidence>
<dbReference type="OrthoDB" id="1349888at2"/>
<dbReference type="InterPro" id="IPR029068">
    <property type="entry name" value="Glyas_Bleomycin-R_OHBP_Dase"/>
</dbReference>
<proteinExistence type="predicted"/>
<organism evidence="1 2">
    <name type="scientific">Pseudomonas putida</name>
    <name type="common">Arthrobacter siderocapsulatus</name>
    <dbReference type="NCBI Taxonomy" id="303"/>
    <lineage>
        <taxon>Bacteria</taxon>
        <taxon>Pseudomonadati</taxon>
        <taxon>Pseudomonadota</taxon>
        <taxon>Gammaproteobacteria</taxon>
        <taxon>Pseudomonadales</taxon>
        <taxon>Pseudomonadaceae</taxon>
        <taxon>Pseudomonas</taxon>
    </lineage>
</organism>
<name>A0A1Q9R0F0_PSEPU</name>
<dbReference type="SUPFAM" id="SSF54593">
    <property type="entry name" value="Glyoxalase/Bleomycin resistance protein/Dihydroxybiphenyl dioxygenase"/>
    <property type="match status" value="1"/>
</dbReference>
<gene>
    <name evidence="1" type="ORF">PSEMO_43640</name>
</gene>
<dbReference type="AlphaFoldDB" id="A0A1Q9R0F0"/>
<comment type="caution">
    <text evidence="1">The sequence shown here is derived from an EMBL/GenBank/DDBJ whole genome shotgun (WGS) entry which is preliminary data.</text>
</comment>
<dbReference type="Gene3D" id="3.10.180.10">
    <property type="entry name" value="2,3-Dihydroxybiphenyl 1,2-Dioxygenase, domain 1"/>
    <property type="match status" value="1"/>
</dbReference>
<sequence length="158" mass="17824">MDLKFSHTDILVADLESACAHYARVFSAQVSRPFTWQRDGLHVRYAVVLFGSERFILVQPLAGNLHDLLLRCGEGTIYRQCYTTPDILVAYDELVAKGEQPEDENGQPLLREHLDSPSGVRIIWLPKRFGQLSIEILQADELEHFIRSAFALSPAESG</sequence>
<dbReference type="EMBL" id="MKZO01000039">
    <property type="protein sequence ID" value="OLS60772.1"/>
    <property type="molecule type" value="Genomic_DNA"/>
</dbReference>
<accession>A0A1Q9R0F0</accession>
<protein>
    <recommendedName>
        <fullName evidence="3">Methylmalonyl-CoA epimerase</fullName>
    </recommendedName>
</protein>
<evidence type="ECO:0008006" key="3">
    <source>
        <dbReference type="Google" id="ProtNLM"/>
    </source>
</evidence>
<dbReference type="RefSeq" id="WP_075805117.1">
    <property type="nucleotide sequence ID" value="NZ_MKZO01000039.1"/>
</dbReference>
<dbReference type="Proteomes" id="UP000186736">
    <property type="component" value="Unassembled WGS sequence"/>
</dbReference>
<reference evidence="1 2" key="1">
    <citation type="submission" date="2016-10" db="EMBL/GenBank/DDBJ databases">
        <title>Genome Sequence of Pseudomonas putida GM4FR.</title>
        <authorList>
            <person name="Poehlein A."/>
            <person name="Wemheuer F."/>
            <person name="Hollensteiner J."/>
            <person name="Wemheuer B."/>
        </authorList>
    </citation>
    <scope>NUCLEOTIDE SEQUENCE [LARGE SCALE GENOMIC DNA]</scope>
    <source>
        <strain evidence="1 2">GM4FR</strain>
    </source>
</reference>
<evidence type="ECO:0000313" key="1">
    <source>
        <dbReference type="EMBL" id="OLS60772.1"/>
    </source>
</evidence>